<evidence type="ECO:0000256" key="2">
    <source>
        <dbReference type="ARBA" id="ARBA00022670"/>
    </source>
</evidence>
<dbReference type="AlphaFoldDB" id="A0A8H1LIM3"/>
<comment type="caution">
    <text evidence="8">The sequence shown here is derived from an EMBL/GenBank/DDBJ whole genome shotgun (WGS) entry which is preliminary data.</text>
</comment>
<dbReference type="PANTHER" id="PTHR47359">
    <property type="entry name" value="PEPTIDOGLYCAN DL-ENDOPEPTIDASE CWLO"/>
    <property type="match status" value="1"/>
</dbReference>
<evidence type="ECO:0000313" key="8">
    <source>
        <dbReference type="EMBL" id="TGG89519.1"/>
    </source>
</evidence>
<reference evidence="8 9" key="1">
    <citation type="submission" date="2018-10" db="EMBL/GenBank/DDBJ databases">
        <title>Isolation of pseudouridimycin from Streptomyces albus DSM 40763.</title>
        <authorList>
            <person name="Rosenqvist P."/>
            <person name="Metsae-Ketelae M."/>
            <person name="Virta P."/>
        </authorList>
    </citation>
    <scope>NUCLEOTIDE SEQUENCE [LARGE SCALE GENOMIC DNA]</scope>
    <source>
        <strain evidence="8 9">DSM 40763</strain>
    </source>
</reference>
<evidence type="ECO:0000256" key="4">
    <source>
        <dbReference type="ARBA" id="ARBA00022807"/>
    </source>
</evidence>
<evidence type="ECO:0000313" key="9">
    <source>
        <dbReference type="Proteomes" id="UP000298111"/>
    </source>
</evidence>
<feature type="compositionally biased region" description="Basic and acidic residues" evidence="6">
    <location>
        <begin position="207"/>
        <end position="226"/>
    </location>
</feature>
<accession>A0A8H1LIM3</accession>
<dbReference type="RefSeq" id="WP_016468508.1">
    <property type="nucleotide sequence ID" value="NZ_BNEJ01000017.1"/>
</dbReference>
<dbReference type="Proteomes" id="UP000298111">
    <property type="component" value="Unassembled WGS sequence"/>
</dbReference>
<protein>
    <recommendedName>
        <fullName evidence="7">NlpC/P60 domain-containing protein</fullName>
    </recommendedName>
</protein>
<evidence type="ECO:0000256" key="6">
    <source>
        <dbReference type="SAM" id="MobiDB-lite"/>
    </source>
</evidence>
<dbReference type="Pfam" id="PF00877">
    <property type="entry name" value="NLPC_P60"/>
    <property type="match status" value="1"/>
</dbReference>
<evidence type="ECO:0000256" key="5">
    <source>
        <dbReference type="SAM" id="Coils"/>
    </source>
</evidence>
<dbReference type="PANTHER" id="PTHR47359:SF3">
    <property type="entry name" value="NLP_P60 DOMAIN-CONTAINING PROTEIN-RELATED"/>
    <property type="match status" value="1"/>
</dbReference>
<keyword evidence="5" id="KW-0175">Coiled coil</keyword>
<dbReference type="Gene3D" id="3.90.1720.10">
    <property type="entry name" value="endopeptidase domain like (from Nostoc punctiforme)"/>
    <property type="match status" value="1"/>
</dbReference>
<evidence type="ECO:0000256" key="3">
    <source>
        <dbReference type="ARBA" id="ARBA00022801"/>
    </source>
</evidence>
<name>A0A8H1LIM3_9ACTN</name>
<dbReference type="InterPro" id="IPR000064">
    <property type="entry name" value="NLP_P60_dom"/>
</dbReference>
<comment type="similarity">
    <text evidence="1">Belongs to the peptidase C40 family.</text>
</comment>
<sequence>MASHRSPRRTPLPGQSWPARVTVLSAAAAGAAAALSPAAPAGAEPGAGKPAAKSLNARIDRLYEQAEVATEKYNGVAERAGKLRKQVTNAQDAVARGQSEVNELRNSLGGLAGAQYRSGGIDPTLRLLLTEDPDGFLDKAATVDRIGTRQMLKLRQLRAAQHDLEQRRDEAAGKLARLDSLQKALKREKKSVQRKLAAAQRLVNKLSADERAARERAARHGHRGEAPEDGLPAGGGGKASSARAASAVAAVKSAVGRPYAWGAAGPYSFDCSGLTQWAYKQAGTAIPRTSQAQRSAGRQVPLGQARPGDLVVYRDDASHVGMYVGGGQVVHAPYPGAKVRYDPVGMMPISAVTRP</sequence>
<keyword evidence="3" id="KW-0378">Hydrolase</keyword>
<dbReference type="InterPro" id="IPR038765">
    <property type="entry name" value="Papain-like_cys_pep_sf"/>
</dbReference>
<keyword evidence="2" id="KW-0645">Protease</keyword>
<organism evidence="8 9">
    <name type="scientific">Streptomyces albus</name>
    <dbReference type="NCBI Taxonomy" id="1888"/>
    <lineage>
        <taxon>Bacteria</taxon>
        <taxon>Bacillati</taxon>
        <taxon>Actinomycetota</taxon>
        <taxon>Actinomycetes</taxon>
        <taxon>Kitasatosporales</taxon>
        <taxon>Streptomycetaceae</taxon>
        <taxon>Streptomyces</taxon>
    </lineage>
</organism>
<feature type="coiled-coil region" evidence="5">
    <location>
        <begin position="52"/>
        <end position="107"/>
    </location>
</feature>
<evidence type="ECO:0000256" key="1">
    <source>
        <dbReference type="ARBA" id="ARBA00007074"/>
    </source>
</evidence>
<gene>
    <name evidence="8" type="ORF">D8771_01020</name>
</gene>
<proteinExistence type="inferred from homology"/>
<dbReference type="SUPFAM" id="SSF54001">
    <property type="entry name" value="Cysteine proteinases"/>
    <property type="match status" value="1"/>
</dbReference>
<feature type="domain" description="NlpC/P60" evidence="7">
    <location>
        <begin position="241"/>
        <end position="355"/>
    </location>
</feature>
<dbReference type="GO" id="GO:0006508">
    <property type="term" value="P:proteolysis"/>
    <property type="evidence" value="ECO:0007669"/>
    <property type="project" value="UniProtKB-KW"/>
</dbReference>
<dbReference type="Gene3D" id="6.10.250.3150">
    <property type="match status" value="1"/>
</dbReference>
<keyword evidence="4" id="KW-0788">Thiol protease</keyword>
<feature type="region of interest" description="Disordered" evidence="6">
    <location>
        <begin position="207"/>
        <end position="239"/>
    </location>
</feature>
<dbReference type="EMBL" id="RCIY01000002">
    <property type="protein sequence ID" value="TGG89519.1"/>
    <property type="molecule type" value="Genomic_DNA"/>
</dbReference>
<dbReference type="GO" id="GO:0008234">
    <property type="term" value="F:cysteine-type peptidase activity"/>
    <property type="evidence" value="ECO:0007669"/>
    <property type="project" value="UniProtKB-KW"/>
</dbReference>
<dbReference type="PROSITE" id="PS51935">
    <property type="entry name" value="NLPC_P60"/>
    <property type="match status" value="1"/>
</dbReference>
<dbReference type="InterPro" id="IPR051794">
    <property type="entry name" value="PG_Endopeptidase_C40"/>
</dbReference>
<evidence type="ECO:0000259" key="7">
    <source>
        <dbReference type="PROSITE" id="PS51935"/>
    </source>
</evidence>
<dbReference type="GeneID" id="75184150"/>